<evidence type="ECO:0000313" key="2">
    <source>
        <dbReference type="Proteomes" id="UP000027178"/>
    </source>
</evidence>
<proteinExistence type="predicted"/>
<organism evidence="1 2">
    <name type="scientific">Kitasatospora cheerisanensis KCTC 2395</name>
    <dbReference type="NCBI Taxonomy" id="1348663"/>
    <lineage>
        <taxon>Bacteria</taxon>
        <taxon>Bacillati</taxon>
        <taxon>Actinomycetota</taxon>
        <taxon>Actinomycetes</taxon>
        <taxon>Kitasatosporales</taxon>
        <taxon>Streptomycetaceae</taxon>
        <taxon>Kitasatospora</taxon>
    </lineage>
</organism>
<sequence length="59" mass="6427">MGEIGSDLGMRLFLRAMKTSFAPIGLTRLARLEALGERIGYSDLVVADGTLNTHFDLTD</sequence>
<protein>
    <submittedName>
        <fullName evidence="1">Uncharacterized protein</fullName>
    </submittedName>
</protein>
<keyword evidence="2" id="KW-1185">Reference proteome</keyword>
<dbReference type="Proteomes" id="UP000027178">
    <property type="component" value="Unassembled WGS sequence"/>
</dbReference>
<reference evidence="1 2" key="1">
    <citation type="submission" date="2014-05" db="EMBL/GenBank/DDBJ databases">
        <title>Draft Genome Sequence of Kitasatospora cheerisanensis KCTC 2395.</title>
        <authorList>
            <person name="Nam D.H."/>
        </authorList>
    </citation>
    <scope>NUCLEOTIDE SEQUENCE [LARGE SCALE GENOMIC DNA]</scope>
    <source>
        <strain evidence="1 2">KCTC 2395</strain>
    </source>
</reference>
<gene>
    <name evidence="1" type="ORF">KCH_76120</name>
</gene>
<dbReference type="EMBL" id="JNBY01000168">
    <property type="protein sequence ID" value="KDN80636.1"/>
    <property type="molecule type" value="Genomic_DNA"/>
</dbReference>
<evidence type="ECO:0000313" key="1">
    <source>
        <dbReference type="EMBL" id="KDN80636.1"/>
    </source>
</evidence>
<dbReference type="AlphaFoldDB" id="A0A066YRD7"/>
<comment type="caution">
    <text evidence="1">The sequence shown here is derived from an EMBL/GenBank/DDBJ whole genome shotgun (WGS) entry which is preliminary data.</text>
</comment>
<accession>A0A066YRD7</accession>
<name>A0A066YRD7_9ACTN</name>
<dbReference type="HOGENOM" id="CLU_2954425_0_0_11"/>